<feature type="region of interest" description="Disordered" evidence="1">
    <location>
        <begin position="1"/>
        <end position="25"/>
    </location>
</feature>
<dbReference type="Proteomes" id="UP000014937">
    <property type="component" value="Unassembled WGS sequence"/>
</dbReference>
<name>R6X2A0_9FIRM</name>
<gene>
    <name evidence="2" type="ORF">BN587_01989</name>
</gene>
<sequence length="78" mass="8810">MTLLPAEAMSWQSCADGAEGKKEEDRKTAEQARACSAVFGEKTVLVTYDFCFFTSKRNTIFVNGMYITSEKFCIVFFI</sequence>
<evidence type="ECO:0000313" key="3">
    <source>
        <dbReference type="Proteomes" id="UP000014937"/>
    </source>
</evidence>
<protein>
    <submittedName>
        <fullName evidence="2">Uncharacterized protein</fullName>
    </submittedName>
</protein>
<reference evidence="2" key="1">
    <citation type="submission" date="2012-11" db="EMBL/GenBank/DDBJ databases">
        <title>Dependencies among metagenomic species, viruses, plasmids and units of genetic variation.</title>
        <authorList>
            <person name="Nielsen H.B."/>
            <person name="Almeida M."/>
            <person name="Juncker A.S."/>
            <person name="Rasmussen S."/>
            <person name="Li J."/>
            <person name="Sunagawa S."/>
            <person name="Plichta D."/>
            <person name="Gautier L."/>
            <person name="Le Chatelier E."/>
            <person name="Peletier E."/>
            <person name="Bonde I."/>
            <person name="Nielsen T."/>
            <person name="Manichanh C."/>
            <person name="Arumugam M."/>
            <person name="Batto J."/>
            <person name="Santos M.B.Q.D."/>
            <person name="Blom N."/>
            <person name="Borruel N."/>
            <person name="Burgdorf K.S."/>
            <person name="Boumezbeur F."/>
            <person name="Casellas F."/>
            <person name="Dore J."/>
            <person name="Guarner F."/>
            <person name="Hansen T."/>
            <person name="Hildebrand F."/>
            <person name="Kaas R.S."/>
            <person name="Kennedy S."/>
            <person name="Kristiansen K."/>
            <person name="Kultima J.R."/>
            <person name="Leonard P."/>
            <person name="Levenez F."/>
            <person name="Lund O."/>
            <person name="Moumen B."/>
            <person name="Le Paslier D."/>
            <person name="Pons N."/>
            <person name="Pedersen O."/>
            <person name="Prifti E."/>
            <person name="Qin J."/>
            <person name="Raes J."/>
            <person name="Tap J."/>
            <person name="Tims S."/>
            <person name="Ussery D.W."/>
            <person name="Yamada T."/>
            <person name="MetaHit consortium"/>
            <person name="Renault P."/>
            <person name="Sicheritz-Ponten T."/>
            <person name="Bork P."/>
            <person name="Wang J."/>
            <person name="Brunak S."/>
            <person name="Ehrlich S.D."/>
        </authorList>
    </citation>
    <scope>NUCLEOTIDE SEQUENCE [LARGE SCALE GENOMIC DNA]</scope>
</reference>
<dbReference type="EMBL" id="CBGL010000034">
    <property type="protein sequence ID" value="CDD10386.1"/>
    <property type="molecule type" value="Genomic_DNA"/>
</dbReference>
<dbReference type="HOGENOM" id="CLU_2618936_0_0_9"/>
<dbReference type="AlphaFoldDB" id="R6X2A0"/>
<comment type="caution">
    <text evidence="2">The sequence shown here is derived from an EMBL/GenBank/DDBJ whole genome shotgun (WGS) entry which is preliminary data.</text>
</comment>
<organism evidence="2 3">
    <name type="scientific">Phascolarctobacterium succinatutens CAG:287</name>
    <dbReference type="NCBI Taxonomy" id="1263101"/>
    <lineage>
        <taxon>Bacteria</taxon>
        <taxon>Bacillati</taxon>
        <taxon>Bacillota</taxon>
        <taxon>Negativicutes</taxon>
        <taxon>Acidaminococcales</taxon>
        <taxon>Acidaminococcaceae</taxon>
        <taxon>Phascolarctobacterium</taxon>
    </lineage>
</organism>
<proteinExistence type="predicted"/>
<accession>R6X2A0</accession>
<evidence type="ECO:0000313" key="2">
    <source>
        <dbReference type="EMBL" id="CDD10386.1"/>
    </source>
</evidence>
<evidence type="ECO:0000256" key="1">
    <source>
        <dbReference type="SAM" id="MobiDB-lite"/>
    </source>
</evidence>